<name>Q1UZM2_PELU1</name>
<evidence type="ECO:0000313" key="1">
    <source>
        <dbReference type="EMBL" id="EAS84169.1"/>
    </source>
</evidence>
<dbReference type="RefSeq" id="WP_006996756.1">
    <property type="nucleotide sequence ID" value="NZ_CH724130.1"/>
</dbReference>
<reference evidence="1 2" key="1">
    <citation type="submission" date="2006-04" db="EMBL/GenBank/DDBJ databases">
        <authorList>
            <person name="Giovannoni S.J."/>
            <person name="Cho J.-C."/>
            <person name="Ferriera S."/>
            <person name="Johnson J."/>
            <person name="Kravitz S."/>
            <person name="Halpern A."/>
            <person name="Remington K."/>
            <person name="Beeson K."/>
            <person name="Tran B."/>
            <person name="Rogers Y.-H."/>
            <person name="Friedman R."/>
            <person name="Venter J.C."/>
        </authorList>
    </citation>
    <scope>NUCLEOTIDE SEQUENCE [LARGE SCALE GENOMIC DNA]</scope>
    <source>
        <strain evidence="1 2">HTCC1002</strain>
    </source>
</reference>
<proteinExistence type="predicted"/>
<comment type="caution">
    <text evidence="1">The sequence shown here is derived from an EMBL/GenBank/DDBJ whole genome shotgun (WGS) entry which is preliminary data.</text>
</comment>
<gene>
    <name evidence="1" type="ORF">PU1002_00565</name>
</gene>
<evidence type="ECO:0000313" key="2">
    <source>
        <dbReference type="Proteomes" id="UP000005306"/>
    </source>
</evidence>
<protein>
    <submittedName>
        <fullName evidence="1">Uncharacterized protein</fullName>
    </submittedName>
</protein>
<accession>Q1UZM2</accession>
<sequence length="151" mass="18130">MKDLDKKLKIIEQETIDEKIRKKALRKKVEERQSKIHLEFINIWEKEVLSNKQFISDLDKILKTFKKIRPKNNRYSWKFFEGNISIKEKVKDEVAFYLNDQKISLNLILSGKDSEIYFEGENFDIKDIDKVKDDYLQLILDVFKDEGDNSH</sequence>
<dbReference type="AlphaFoldDB" id="Q1UZM2"/>
<dbReference type="EMBL" id="AAPV01000002">
    <property type="protein sequence ID" value="EAS84169.1"/>
    <property type="molecule type" value="Genomic_DNA"/>
</dbReference>
<dbReference type="Proteomes" id="UP000005306">
    <property type="component" value="Unassembled WGS sequence"/>
</dbReference>
<dbReference type="HOGENOM" id="CLU_1745827_0_0_5"/>
<organism evidence="1 2">
    <name type="scientific">Pelagibacter ubique (strain HTCC1002)</name>
    <dbReference type="NCBI Taxonomy" id="314261"/>
    <lineage>
        <taxon>Bacteria</taxon>
        <taxon>Pseudomonadati</taxon>
        <taxon>Pseudomonadota</taxon>
        <taxon>Alphaproteobacteria</taxon>
        <taxon>Candidatus Pelagibacterales</taxon>
        <taxon>Candidatus Pelagibacteraceae</taxon>
        <taxon>Candidatus Pelagibacter</taxon>
    </lineage>
</organism>